<evidence type="ECO:0000256" key="16">
    <source>
        <dbReference type="ARBA" id="ARBA00023159"/>
    </source>
</evidence>
<dbReference type="GO" id="GO:0005886">
    <property type="term" value="C:plasma membrane"/>
    <property type="evidence" value="ECO:0007669"/>
    <property type="project" value="UniProtKB-SubCell"/>
</dbReference>
<dbReference type="Pfam" id="PF00066">
    <property type="entry name" value="Notch"/>
    <property type="match status" value="3"/>
</dbReference>
<dbReference type="PROSITE" id="PS50258">
    <property type="entry name" value="LNR"/>
    <property type="match status" value="3"/>
</dbReference>
<keyword evidence="14" id="KW-0472">Membrane</keyword>
<keyword evidence="18" id="KW-0325">Glycoprotein</keyword>
<evidence type="ECO:0000256" key="15">
    <source>
        <dbReference type="ARBA" id="ARBA00023157"/>
    </source>
</evidence>
<evidence type="ECO:0000256" key="17">
    <source>
        <dbReference type="ARBA" id="ARBA00023163"/>
    </source>
</evidence>
<dbReference type="InterPro" id="IPR051355">
    <property type="entry name" value="Notch/Slit_guidance"/>
</dbReference>
<evidence type="ECO:0000313" key="23">
    <source>
        <dbReference type="RefSeq" id="XP_028141623.1"/>
    </source>
</evidence>
<evidence type="ECO:0000256" key="4">
    <source>
        <dbReference type="ARBA" id="ARBA00022475"/>
    </source>
</evidence>
<dbReference type="PROSITE" id="PS00022">
    <property type="entry name" value="EGF_1"/>
    <property type="match status" value="1"/>
</dbReference>
<dbReference type="KEGG" id="dvv:114335541"/>
<keyword evidence="4" id="KW-1003">Cell membrane</keyword>
<dbReference type="GO" id="GO:0001708">
    <property type="term" value="P:cell fate specification"/>
    <property type="evidence" value="ECO:0007669"/>
    <property type="project" value="UniProtKB-ARBA"/>
</dbReference>
<dbReference type="SMART" id="SM01338">
    <property type="entry name" value="NOD"/>
    <property type="match status" value="1"/>
</dbReference>
<dbReference type="PRINTS" id="PR01452">
    <property type="entry name" value="LNOTCHREPEAT"/>
</dbReference>
<feature type="domain" description="LNR" evidence="22">
    <location>
        <begin position="214"/>
        <end position="253"/>
    </location>
</feature>
<evidence type="ECO:0000256" key="12">
    <source>
        <dbReference type="ARBA" id="ARBA00023015"/>
    </source>
</evidence>
<dbReference type="SMART" id="SM01339">
    <property type="entry name" value="NODP"/>
    <property type="match status" value="1"/>
</dbReference>
<evidence type="ECO:0000256" key="3">
    <source>
        <dbReference type="ARBA" id="ARBA00022473"/>
    </source>
</evidence>
<feature type="disulfide bond" evidence="20">
    <location>
        <begin position="129"/>
        <end position="146"/>
    </location>
</feature>
<feature type="disulfide bond" evidence="20">
    <location>
        <begin position="148"/>
        <end position="157"/>
    </location>
</feature>
<organism evidence="23">
    <name type="scientific">Diabrotica virgifera virgifera</name>
    <name type="common">western corn rootworm</name>
    <dbReference type="NCBI Taxonomy" id="50390"/>
    <lineage>
        <taxon>Eukaryota</taxon>
        <taxon>Metazoa</taxon>
        <taxon>Ecdysozoa</taxon>
        <taxon>Arthropoda</taxon>
        <taxon>Hexapoda</taxon>
        <taxon>Insecta</taxon>
        <taxon>Pterygota</taxon>
        <taxon>Neoptera</taxon>
        <taxon>Endopterygota</taxon>
        <taxon>Coleoptera</taxon>
        <taxon>Polyphaga</taxon>
        <taxon>Cucujiformia</taxon>
        <taxon>Chrysomeloidea</taxon>
        <taxon>Chrysomelidae</taxon>
        <taxon>Galerucinae</taxon>
        <taxon>Diabroticina</taxon>
        <taxon>Diabroticites</taxon>
        <taxon>Diabrotica</taxon>
    </lineage>
</organism>
<dbReference type="GO" id="GO:0090575">
    <property type="term" value="C:RNA polymerase II transcription regulator complex"/>
    <property type="evidence" value="ECO:0007669"/>
    <property type="project" value="UniProtKB-ARBA"/>
</dbReference>
<gene>
    <name evidence="23" type="primary">LOC114335541</name>
</gene>
<keyword evidence="6" id="KW-0812">Transmembrane</keyword>
<dbReference type="GO" id="GO:0002164">
    <property type="term" value="P:larval development"/>
    <property type="evidence" value="ECO:0007669"/>
    <property type="project" value="UniProtKB-ARBA"/>
</dbReference>
<dbReference type="PANTHER" id="PTHR45836">
    <property type="entry name" value="SLIT HOMOLOG"/>
    <property type="match status" value="1"/>
</dbReference>
<dbReference type="Gene3D" id="3.30.70.3310">
    <property type="match status" value="1"/>
</dbReference>
<protein>
    <submittedName>
        <fullName evidence="23">Neurogenic locus Notch protein-like</fullName>
    </submittedName>
</protein>
<evidence type="ECO:0000256" key="6">
    <source>
        <dbReference type="ARBA" id="ARBA00022692"/>
    </source>
</evidence>
<evidence type="ECO:0000256" key="11">
    <source>
        <dbReference type="ARBA" id="ARBA00022989"/>
    </source>
</evidence>
<dbReference type="PROSITE" id="PS50026">
    <property type="entry name" value="EGF_3"/>
    <property type="match status" value="1"/>
</dbReference>
<keyword evidence="19" id="KW-0539">Nucleus</keyword>
<keyword evidence="5 20" id="KW-0245">EGF-like domain</keyword>
<keyword evidence="7" id="KW-0732">Signal</keyword>
<keyword evidence="11" id="KW-1133">Transmembrane helix</keyword>
<evidence type="ECO:0000256" key="7">
    <source>
        <dbReference type="ARBA" id="ARBA00022729"/>
    </source>
</evidence>
<keyword evidence="17" id="KW-0804">Transcription</keyword>
<proteinExistence type="predicted"/>
<dbReference type="InterPro" id="IPR000800">
    <property type="entry name" value="Notch_dom"/>
</dbReference>
<name>A0A6P7G9Y1_DIAVI</name>
<dbReference type="InParanoid" id="A0A6P7G9Y1"/>
<evidence type="ECO:0000256" key="8">
    <source>
        <dbReference type="ARBA" id="ARBA00022737"/>
    </source>
</evidence>
<keyword evidence="8" id="KW-0677">Repeat</keyword>
<evidence type="ECO:0000256" key="2">
    <source>
        <dbReference type="ARBA" id="ARBA00004251"/>
    </source>
</evidence>
<keyword evidence="12" id="KW-0805">Transcription regulation</keyword>
<dbReference type="GO" id="GO:0043235">
    <property type="term" value="C:receptor complex"/>
    <property type="evidence" value="ECO:0007669"/>
    <property type="project" value="TreeGrafter"/>
</dbReference>
<evidence type="ECO:0000256" key="18">
    <source>
        <dbReference type="ARBA" id="ARBA00023180"/>
    </source>
</evidence>
<evidence type="ECO:0000259" key="21">
    <source>
        <dbReference type="PROSITE" id="PS50026"/>
    </source>
</evidence>
<evidence type="ECO:0000256" key="14">
    <source>
        <dbReference type="ARBA" id="ARBA00023136"/>
    </source>
</evidence>
<dbReference type="GO" id="GO:0007411">
    <property type="term" value="P:axon guidance"/>
    <property type="evidence" value="ECO:0007669"/>
    <property type="project" value="TreeGrafter"/>
</dbReference>
<evidence type="ECO:0000256" key="13">
    <source>
        <dbReference type="ARBA" id="ARBA00023043"/>
    </source>
</evidence>
<evidence type="ECO:0000256" key="1">
    <source>
        <dbReference type="ARBA" id="ARBA00004123"/>
    </source>
</evidence>
<sequence length="484" mass="54645">MLMDNLKIHRVNAIATLVSGKCIGIMKTVYKMFQLLLVALFCSTISADDGSKCKVEVKIWNTKIYCHNLILNDTELTLDVPKISNTSNLYLNLVNCTGKIDETSLSNLREVTSIYMVTHWKYLCNNVTCETITNTTCVQTNSGYNCTCPKTTTGPNCEINLVNEFDISPSQKHIGKICEVFDRSAPEGVGKPVTQLQDFNKTYTMVLEKQRQECIRNKCHIKRGNMRCDEECNTYACDFDGYDCSLGINPWANCTAPTKCWEVFMDGRCNEDCNNPQCLFDGRDCEKKLQACNPIYDAYCKKHYANGFCDYGCNNDECNWDGLDCEKEPPEQADGVITMVILMDMESFKNNLGTFLRDTSHQLRTTVRVKKDQLGNDMIYPWMGSTPSDNQQDGYFRKKQHVVYSEQAQTGVKVFLELDNRKCASLVKNSDFCFQTASAAAEFLAAKASKHMMPSSFPIYQVNGTQINAQANADKLLLQNSGRL</sequence>
<keyword evidence="15 20" id="KW-1015">Disulfide bond</keyword>
<keyword evidence="10" id="KW-0914">Notch signaling pathway</keyword>
<dbReference type="SUPFAM" id="SSF90193">
    <property type="entry name" value="Notch domain"/>
    <property type="match status" value="3"/>
</dbReference>
<keyword evidence="16" id="KW-0010">Activator</keyword>
<feature type="domain" description="LNR" evidence="22">
    <location>
        <begin position="254"/>
        <end position="290"/>
    </location>
</feature>
<evidence type="ECO:0000256" key="5">
    <source>
        <dbReference type="ARBA" id="ARBA00022536"/>
    </source>
</evidence>
<keyword evidence="13" id="KW-0040">ANK repeat</keyword>
<dbReference type="GO" id="GO:0007219">
    <property type="term" value="P:Notch signaling pathway"/>
    <property type="evidence" value="ECO:0007669"/>
    <property type="project" value="UniProtKB-KW"/>
</dbReference>
<feature type="domain" description="LNR" evidence="22">
    <location>
        <begin position="292"/>
        <end position="331"/>
    </location>
</feature>
<dbReference type="Gene3D" id="3.30.300.320">
    <property type="match status" value="1"/>
</dbReference>
<evidence type="ECO:0000256" key="10">
    <source>
        <dbReference type="ARBA" id="ARBA00022976"/>
    </source>
</evidence>
<dbReference type="Pfam" id="PF07684">
    <property type="entry name" value="NODP"/>
    <property type="match status" value="1"/>
</dbReference>
<evidence type="ECO:0000256" key="19">
    <source>
        <dbReference type="ARBA" id="ARBA00023242"/>
    </source>
</evidence>
<dbReference type="InterPro" id="IPR035993">
    <property type="entry name" value="Notch-like_dom_sf"/>
</dbReference>
<dbReference type="InterPro" id="IPR011656">
    <property type="entry name" value="Notch_NODP_dom"/>
</dbReference>
<evidence type="ECO:0000256" key="9">
    <source>
        <dbReference type="ARBA" id="ARBA00022782"/>
    </source>
</evidence>
<dbReference type="Pfam" id="PF06816">
    <property type="entry name" value="NOD"/>
    <property type="match status" value="1"/>
</dbReference>
<dbReference type="PANTHER" id="PTHR45836:SF23">
    <property type="entry name" value="NEUROGENIC LOCUS NOTCH HOMOLOG PROTEIN 1"/>
    <property type="match status" value="1"/>
</dbReference>
<comment type="subcellular location">
    <subcellularLocation>
        <location evidence="2">Cell membrane</location>
        <topology evidence="2">Single-pass type I membrane protein</topology>
    </subcellularLocation>
    <subcellularLocation>
        <location evidence="1">Nucleus</location>
    </subcellularLocation>
</comment>
<feature type="domain" description="EGF-like" evidence="21">
    <location>
        <begin position="120"/>
        <end position="158"/>
    </location>
</feature>
<dbReference type="AlphaFoldDB" id="A0A6P7G9Y1"/>
<reference evidence="23" key="1">
    <citation type="submission" date="2025-08" db="UniProtKB">
        <authorList>
            <consortium name="RefSeq"/>
        </authorList>
    </citation>
    <scope>IDENTIFICATION</scope>
    <source>
        <tissue evidence="23">Whole insect</tissue>
    </source>
</reference>
<dbReference type="GO" id="GO:0009986">
    <property type="term" value="C:cell surface"/>
    <property type="evidence" value="ECO:0007669"/>
    <property type="project" value="TreeGrafter"/>
</dbReference>
<evidence type="ECO:0000259" key="22">
    <source>
        <dbReference type="PROSITE" id="PS50258"/>
    </source>
</evidence>
<comment type="caution">
    <text evidence="20">Lacks conserved residue(s) required for the propagation of feature annotation.</text>
</comment>
<dbReference type="RefSeq" id="XP_028141623.1">
    <property type="nucleotide sequence ID" value="XM_028285822.1"/>
</dbReference>
<dbReference type="InterPro" id="IPR010660">
    <property type="entry name" value="Notch_NOD_dom"/>
</dbReference>
<keyword evidence="3" id="KW-0217">Developmental protein</keyword>
<keyword evidence="9" id="KW-0221">Differentiation</keyword>
<evidence type="ECO:0000256" key="20">
    <source>
        <dbReference type="PROSITE-ProRule" id="PRU00076"/>
    </source>
</evidence>
<accession>A0A6P7G9Y1</accession>
<dbReference type="SMART" id="SM00004">
    <property type="entry name" value="NL"/>
    <property type="match status" value="3"/>
</dbReference>
<dbReference type="InterPro" id="IPR000742">
    <property type="entry name" value="EGF"/>
</dbReference>
<dbReference type="FunFam" id="3.30.300.320:FF:000001">
    <property type="entry name" value="Neurogenic locus notch 1"/>
    <property type="match status" value="1"/>
</dbReference>
<dbReference type="OrthoDB" id="6774234at2759"/>